<evidence type="ECO:0000313" key="1">
    <source>
        <dbReference type="EMBL" id="MBT0725160.1"/>
    </source>
</evidence>
<protein>
    <recommendedName>
        <fullName evidence="3">Lipoprotein</fullName>
    </recommendedName>
</protein>
<dbReference type="Proteomes" id="UP000790096">
    <property type="component" value="Unassembled WGS sequence"/>
</dbReference>
<name>A0ABS5T0Z8_9GAMM</name>
<organism evidence="1 2">
    <name type="scientific">Rosenbergiella gaditana</name>
    <dbReference type="NCBI Taxonomy" id="2726987"/>
    <lineage>
        <taxon>Bacteria</taxon>
        <taxon>Pseudomonadati</taxon>
        <taxon>Pseudomonadota</taxon>
        <taxon>Gammaproteobacteria</taxon>
        <taxon>Enterobacterales</taxon>
        <taxon>Erwiniaceae</taxon>
        <taxon>Rosenbergiella</taxon>
    </lineage>
</organism>
<keyword evidence="2" id="KW-1185">Reference proteome</keyword>
<gene>
    <name evidence="1" type="ORF">HH682_12180</name>
</gene>
<accession>A0ABS5T0Z8</accession>
<dbReference type="PROSITE" id="PS51257">
    <property type="entry name" value="PROKAR_LIPOPROTEIN"/>
    <property type="match status" value="1"/>
</dbReference>
<proteinExistence type="predicted"/>
<dbReference type="EMBL" id="JABBFR010000017">
    <property type="protein sequence ID" value="MBT0725160.1"/>
    <property type="molecule type" value="Genomic_DNA"/>
</dbReference>
<evidence type="ECO:0000313" key="2">
    <source>
        <dbReference type="Proteomes" id="UP000790096"/>
    </source>
</evidence>
<evidence type="ECO:0008006" key="3">
    <source>
        <dbReference type="Google" id="ProtNLM"/>
    </source>
</evidence>
<sequence length="126" mass="14140">MKKIFTVLFVTLIASGCKPLDNQLKRQGQNAVEASLKDPSSAEFRNVKFVLKSEAHLQKEGFVCGEVNGKNGFGAYDGYQKFAILVRAKTLYYIPFFGIQHEELSPLFVNSLDPESLSDIEQICKF</sequence>
<dbReference type="RefSeq" id="WP_214237813.1">
    <property type="nucleotide sequence ID" value="NZ_JABBFR010000017.1"/>
</dbReference>
<reference evidence="1 2" key="1">
    <citation type="submission" date="2020-04" db="EMBL/GenBank/DDBJ databases">
        <title>Genome sequencing of Rosenbergiella species.</title>
        <authorList>
            <person name="Alvarez-Perez S."/>
            <person name="Lievens B."/>
        </authorList>
    </citation>
    <scope>NUCLEOTIDE SEQUENCE [LARGE SCALE GENOMIC DNA]</scope>
    <source>
        <strain evidence="1 2">S61</strain>
    </source>
</reference>
<comment type="caution">
    <text evidence="1">The sequence shown here is derived from an EMBL/GenBank/DDBJ whole genome shotgun (WGS) entry which is preliminary data.</text>
</comment>